<dbReference type="SUPFAM" id="SSF53335">
    <property type="entry name" value="S-adenosyl-L-methionine-dependent methyltransferases"/>
    <property type="match status" value="1"/>
</dbReference>
<dbReference type="PANTHER" id="PTHR43591">
    <property type="entry name" value="METHYLTRANSFERASE"/>
    <property type="match status" value="1"/>
</dbReference>
<gene>
    <name evidence="1" type="ORF">CUJ84_Chr000804</name>
</gene>
<accession>A0A2K9YYY7</accession>
<dbReference type="Proteomes" id="UP000238523">
    <property type="component" value="Chromosome"/>
</dbReference>
<dbReference type="EMBL" id="CP025012">
    <property type="protein sequence ID" value="AUW41208.1"/>
    <property type="molecule type" value="Genomic_DNA"/>
</dbReference>
<evidence type="ECO:0008006" key="3">
    <source>
        <dbReference type="Google" id="ProtNLM"/>
    </source>
</evidence>
<dbReference type="AlphaFoldDB" id="A0A2K9YYY7"/>
<reference evidence="1 2" key="1">
    <citation type="submission" date="2017-11" db="EMBL/GenBank/DDBJ databases">
        <title>Complete genome of Rhizobium leguminosarum Norway, an ineffective micro-symbiont.</title>
        <authorList>
            <person name="Hoffrichter A."/>
            <person name="Liang J."/>
            <person name="Brachmann A."/>
            <person name="Marin M."/>
        </authorList>
    </citation>
    <scope>NUCLEOTIDE SEQUENCE [LARGE SCALE GENOMIC DNA]</scope>
    <source>
        <strain evidence="1 2">Norway</strain>
    </source>
</reference>
<sequence>MSSSHYTHGSSEAEQQRLTALNRRLNERCIDAAQLAAGERVVDFGAGLGQYSRMMARVTGVPVLGLERSPKQIAEALRQAAADDETAMIEMRQGDVLDPPLRDDELGQFDVAHARFVLEHIPDPLQVVRNMARAVRPGGRVILSDDDYDGLRLWPEPPGFSSLWNAYQRTYDRHCNDPIVGRRLVQLLHQADLRPRRNTLVFFGGCAGDPDFEDVVRNIASIVVEAIDDIVATGLSRDAVTAGLDTLIEWSKAPDSAVWFGMSWAEGIRPL</sequence>
<evidence type="ECO:0000313" key="2">
    <source>
        <dbReference type="Proteomes" id="UP000238523"/>
    </source>
</evidence>
<organism evidence="1 2">
    <name type="scientific">Rhizobium leguminosarum</name>
    <dbReference type="NCBI Taxonomy" id="384"/>
    <lineage>
        <taxon>Bacteria</taxon>
        <taxon>Pseudomonadati</taxon>
        <taxon>Pseudomonadota</taxon>
        <taxon>Alphaproteobacteria</taxon>
        <taxon>Hyphomicrobiales</taxon>
        <taxon>Rhizobiaceae</taxon>
        <taxon>Rhizobium/Agrobacterium group</taxon>
        <taxon>Rhizobium</taxon>
    </lineage>
</organism>
<proteinExistence type="predicted"/>
<evidence type="ECO:0000313" key="1">
    <source>
        <dbReference type="EMBL" id="AUW41208.1"/>
    </source>
</evidence>
<name>A0A2K9YYY7_RHILE</name>
<protein>
    <recommendedName>
        <fullName evidence="3">Methyltransferase domain-containing protein</fullName>
    </recommendedName>
</protein>
<dbReference type="CDD" id="cd02440">
    <property type="entry name" value="AdoMet_MTases"/>
    <property type="match status" value="1"/>
</dbReference>
<dbReference type="InterPro" id="IPR029063">
    <property type="entry name" value="SAM-dependent_MTases_sf"/>
</dbReference>
<dbReference type="Pfam" id="PF13489">
    <property type="entry name" value="Methyltransf_23"/>
    <property type="match status" value="1"/>
</dbReference>
<dbReference type="Gene3D" id="3.40.50.150">
    <property type="entry name" value="Vaccinia Virus protein VP39"/>
    <property type="match status" value="1"/>
</dbReference>